<dbReference type="EMBL" id="CP059833">
    <property type="protein sequence ID" value="QMV85392.1"/>
    <property type="molecule type" value="Genomic_DNA"/>
</dbReference>
<reference evidence="1 2" key="1">
    <citation type="submission" date="2020-07" db="EMBL/GenBank/DDBJ databases">
        <title>non toxigenic Corynebacterium sp. nov from a clinical source.</title>
        <authorList>
            <person name="Bernier A.-M."/>
            <person name="Bernard K."/>
        </authorList>
    </citation>
    <scope>NUCLEOTIDE SEQUENCE [LARGE SCALE GENOMIC DNA]</scope>
    <source>
        <strain evidence="2">NML 93-0612</strain>
    </source>
</reference>
<protein>
    <submittedName>
        <fullName evidence="1">YbjN domain-containing protein</fullName>
    </submittedName>
</protein>
<keyword evidence="2" id="KW-1185">Reference proteome</keyword>
<name>A0A7G5FFK1_9CORY</name>
<dbReference type="RefSeq" id="WP_182386214.1">
    <property type="nucleotide sequence ID" value="NZ_CP059833.1"/>
</dbReference>
<dbReference type="AlphaFoldDB" id="A0A7G5FFK1"/>
<dbReference type="Pfam" id="PF10722">
    <property type="entry name" value="YbjN"/>
    <property type="match status" value="1"/>
</dbReference>
<proteinExistence type="predicted"/>
<organism evidence="1 2">
    <name type="scientific">Corynebacterium hindlerae</name>
    <dbReference type="NCBI Taxonomy" id="699041"/>
    <lineage>
        <taxon>Bacteria</taxon>
        <taxon>Bacillati</taxon>
        <taxon>Actinomycetota</taxon>
        <taxon>Actinomycetes</taxon>
        <taxon>Mycobacteriales</taxon>
        <taxon>Corynebacteriaceae</taxon>
        <taxon>Corynebacterium</taxon>
    </lineage>
</organism>
<evidence type="ECO:0000313" key="1">
    <source>
        <dbReference type="EMBL" id="QMV85392.1"/>
    </source>
</evidence>
<dbReference type="InterPro" id="IPR019660">
    <property type="entry name" value="Put_sensory_transdc_reg_YbjN"/>
</dbReference>
<accession>A0A7G5FFK1</accession>
<evidence type="ECO:0000313" key="2">
    <source>
        <dbReference type="Proteomes" id="UP000515570"/>
    </source>
</evidence>
<gene>
    <name evidence="1" type="ORF">HW450_01105</name>
</gene>
<dbReference type="Proteomes" id="UP000515570">
    <property type="component" value="Chromosome"/>
</dbReference>
<sequence length="114" mass="12536">MLNRVAAFFDAEGIAYVSDDRSVSTGFDDVAITVLWSGQQLLVSARYREPFKNLTKVNQWNVEHPNPTAFVLGGELYFKAGLALADPTVDQLGFFLASALGSIGSACEWFAQWK</sequence>